<proteinExistence type="inferred from homology"/>
<comment type="similarity">
    <text evidence="1">Belongs to the iron/ascorbate-dependent oxidoreductase family.</text>
</comment>
<evidence type="ECO:0000259" key="2">
    <source>
        <dbReference type="PROSITE" id="PS51471"/>
    </source>
</evidence>
<dbReference type="GO" id="GO:0016491">
    <property type="term" value="F:oxidoreductase activity"/>
    <property type="evidence" value="ECO:0007669"/>
    <property type="project" value="UniProtKB-KW"/>
</dbReference>
<dbReference type="InterPro" id="IPR050231">
    <property type="entry name" value="Iron_ascorbate_oxido_reductase"/>
</dbReference>
<dbReference type="InterPro" id="IPR005123">
    <property type="entry name" value="Oxoglu/Fe-dep_dioxygenase_dom"/>
</dbReference>
<organism evidence="3 4">
    <name type="scientific">Plectus sambesii</name>
    <dbReference type="NCBI Taxonomy" id="2011161"/>
    <lineage>
        <taxon>Eukaryota</taxon>
        <taxon>Metazoa</taxon>
        <taxon>Ecdysozoa</taxon>
        <taxon>Nematoda</taxon>
        <taxon>Chromadorea</taxon>
        <taxon>Plectida</taxon>
        <taxon>Plectina</taxon>
        <taxon>Plectoidea</taxon>
        <taxon>Plectidae</taxon>
        <taxon>Plectus</taxon>
    </lineage>
</organism>
<dbReference type="InterPro" id="IPR044861">
    <property type="entry name" value="IPNS-like_FE2OG_OXY"/>
</dbReference>
<keyword evidence="1" id="KW-0408">Iron</keyword>
<dbReference type="Proteomes" id="UP000887566">
    <property type="component" value="Unplaced"/>
</dbReference>
<dbReference type="PROSITE" id="PS51471">
    <property type="entry name" value="FE2OG_OXY"/>
    <property type="match status" value="1"/>
</dbReference>
<evidence type="ECO:0000313" key="4">
    <source>
        <dbReference type="WBParaSite" id="PSAMB.scaffold2240size24407.g16958.t1"/>
    </source>
</evidence>
<keyword evidence="1" id="KW-0479">Metal-binding</keyword>
<evidence type="ECO:0000313" key="3">
    <source>
        <dbReference type="Proteomes" id="UP000887566"/>
    </source>
</evidence>
<reference evidence="4" key="1">
    <citation type="submission" date="2022-11" db="UniProtKB">
        <authorList>
            <consortium name="WormBaseParasite"/>
        </authorList>
    </citation>
    <scope>IDENTIFICATION</scope>
</reference>
<protein>
    <submittedName>
        <fullName evidence="4">Fe2OG dioxygenase domain-containing protein</fullName>
    </submittedName>
</protein>
<feature type="domain" description="Fe2OG dioxygenase" evidence="2">
    <location>
        <begin position="52"/>
        <end position="165"/>
    </location>
</feature>
<dbReference type="WBParaSite" id="PSAMB.scaffold2240size24407.g16958.t1">
    <property type="protein sequence ID" value="PSAMB.scaffold2240size24407.g16958.t1"/>
    <property type="gene ID" value="PSAMB.scaffold2240size24407.g16958"/>
</dbReference>
<dbReference type="PANTHER" id="PTHR47990">
    <property type="entry name" value="2-OXOGLUTARATE (2OG) AND FE(II)-DEPENDENT OXYGENASE SUPERFAMILY PROTEIN-RELATED"/>
    <property type="match status" value="1"/>
</dbReference>
<dbReference type="GO" id="GO:0046872">
    <property type="term" value="F:metal ion binding"/>
    <property type="evidence" value="ECO:0007669"/>
    <property type="project" value="UniProtKB-KW"/>
</dbReference>
<keyword evidence="1" id="KW-0560">Oxidoreductase</keyword>
<name>A0A914VNZ3_9BILA</name>
<accession>A0A914VNZ3</accession>
<dbReference type="Pfam" id="PF03171">
    <property type="entry name" value="2OG-FeII_Oxy"/>
    <property type="match status" value="1"/>
</dbReference>
<dbReference type="AlphaFoldDB" id="A0A914VNZ3"/>
<sequence length="212" mass="23083">MGISDNLFPSPEFEQVWTHYFSQMYGAAQETAREVLNTMGAYCEGGIDSFLDCDPMLRFRYFPEVPEHRCAELQPLRMAPHYDLSIVTLIHQTPCPNGFVSLQCNIGGTFVDVPPIPSSVVVVCGAVSTLVCGGKVKAPNHQVLAPASKQRVGSSRTSSVFFLRPKSDFTVSIPLAKTCGFNTSLTGDTATFKDWIGGNYINLHTKNGGAVK</sequence>
<dbReference type="InterPro" id="IPR027443">
    <property type="entry name" value="IPNS-like_sf"/>
</dbReference>
<evidence type="ECO:0000256" key="1">
    <source>
        <dbReference type="RuleBase" id="RU003682"/>
    </source>
</evidence>
<dbReference type="SUPFAM" id="SSF51197">
    <property type="entry name" value="Clavaminate synthase-like"/>
    <property type="match status" value="1"/>
</dbReference>
<keyword evidence="3" id="KW-1185">Reference proteome</keyword>
<dbReference type="Gene3D" id="2.60.120.330">
    <property type="entry name" value="B-lactam Antibiotic, Isopenicillin N Synthase, Chain"/>
    <property type="match status" value="1"/>
</dbReference>